<dbReference type="InterPro" id="IPR013563">
    <property type="entry name" value="Oligopep_ABC_C"/>
</dbReference>
<dbReference type="NCBIfam" id="TIGR01727">
    <property type="entry name" value="oligo_HPY"/>
    <property type="match status" value="1"/>
</dbReference>
<comment type="caution">
    <text evidence="7">The sequence shown here is derived from an EMBL/GenBank/DDBJ whole genome shotgun (WGS) entry which is preliminary data.</text>
</comment>
<sequence>MSTDTPQSGTNANGDTDGNADADDNGAVEQRSDEPLVRVRNLQKYFWENDSLLDRLLGNDRVAVRAVDGVSFDIHEGETLGLVGESGCGKSTTGETLLRLQEPTDGRVEFEGRNVYDLAGEALTEFRTDAQVVFQDPFSSLDPRMTIGDIVQQPLDIHDIGTEDERRERVRDLLERVGLSVDQLDRYPHEFSGGQRQRIGIARALALEPDFLVLDEPTSALDVSVQAQVLNLLDDLQDEFDLTYLLISHDLSVIRHVCDRVAVMYLGEIVEVGPVADIFEAPKHPYTKALLESVPRASTDERNRERETLTGDVPSPRDPPSGCRFRTRCPAVIPPEDLEIEQDAYREIMDLRQRIEGEDISLESVGEDGQFAFEDGSIQGSDVPGFVAALKERLLDRDLPSPHDEIVEEALAELADSNWDAAAERLRAEYESVCERVHPDLRTEEQSAPNQHQPVACHLYGESPPNAVDPSSWRE</sequence>
<dbReference type="Proteomes" id="UP000283805">
    <property type="component" value="Unassembled WGS sequence"/>
</dbReference>
<evidence type="ECO:0000256" key="3">
    <source>
        <dbReference type="ARBA" id="ARBA00022741"/>
    </source>
</evidence>
<evidence type="ECO:0000256" key="5">
    <source>
        <dbReference type="SAM" id="MobiDB-lite"/>
    </source>
</evidence>
<dbReference type="InterPro" id="IPR003593">
    <property type="entry name" value="AAA+_ATPase"/>
</dbReference>
<evidence type="ECO:0000259" key="6">
    <source>
        <dbReference type="PROSITE" id="PS50893"/>
    </source>
</evidence>
<proteinExistence type="inferred from homology"/>
<organism evidence="7 8">
    <name type="scientific">Halopiger aswanensis</name>
    <dbReference type="NCBI Taxonomy" id="148449"/>
    <lineage>
        <taxon>Archaea</taxon>
        <taxon>Methanobacteriati</taxon>
        <taxon>Methanobacteriota</taxon>
        <taxon>Stenosarchaea group</taxon>
        <taxon>Halobacteria</taxon>
        <taxon>Halobacteriales</taxon>
        <taxon>Natrialbaceae</taxon>
        <taxon>Halopiger</taxon>
    </lineage>
</organism>
<dbReference type="PROSITE" id="PS00211">
    <property type="entry name" value="ABC_TRANSPORTER_1"/>
    <property type="match status" value="1"/>
</dbReference>
<accession>A0A419WGY0</accession>
<dbReference type="AlphaFoldDB" id="A0A419WGY0"/>
<keyword evidence="2" id="KW-0813">Transport</keyword>
<keyword evidence="4 7" id="KW-0067">ATP-binding</keyword>
<dbReference type="EMBL" id="RAPO01000002">
    <property type="protein sequence ID" value="RKD94675.1"/>
    <property type="molecule type" value="Genomic_DNA"/>
</dbReference>
<feature type="compositionally biased region" description="Basic and acidic residues" evidence="5">
    <location>
        <begin position="298"/>
        <end position="309"/>
    </location>
</feature>
<dbReference type="GO" id="GO:0016887">
    <property type="term" value="F:ATP hydrolysis activity"/>
    <property type="evidence" value="ECO:0007669"/>
    <property type="project" value="InterPro"/>
</dbReference>
<dbReference type="PANTHER" id="PTHR43776">
    <property type="entry name" value="TRANSPORT ATP-BINDING PROTEIN"/>
    <property type="match status" value="1"/>
</dbReference>
<feature type="region of interest" description="Disordered" evidence="5">
    <location>
        <begin position="1"/>
        <end position="34"/>
    </location>
</feature>
<dbReference type="Gene3D" id="3.40.50.300">
    <property type="entry name" value="P-loop containing nucleotide triphosphate hydrolases"/>
    <property type="match status" value="1"/>
</dbReference>
<evidence type="ECO:0000256" key="4">
    <source>
        <dbReference type="ARBA" id="ARBA00022840"/>
    </source>
</evidence>
<gene>
    <name evidence="7" type="ORF">ATJ93_1514</name>
</gene>
<dbReference type="FunFam" id="3.40.50.300:FF:000016">
    <property type="entry name" value="Oligopeptide ABC transporter ATP-binding component"/>
    <property type="match status" value="1"/>
</dbReference>
<protein>
    <submittedName>
        <fullName evidence="7">Peptide/nickel transport system ATP-binding protein</fullName>
    </submittedName>
</protein>
<keyword evidence="8" id="KW-1185">Reference proteome</keyword>
<dbReference type="InterPro" id="IPR050319">
    <property type="entry name" value="ABC_transp_ATP-bind"/>
</dbReference>
<dbReference type="PANTHER" id="PTHR43776:SF7">
    <property type="entry name" value="D,D-DIPEPTIDE TRANSPORT ATP-BINDING PROTEIN DDPF-RELATED"/>
    <property type="match status" value="1"/>
</dbReference>
<dbReference type="GO" id="GO:0015833">
    <property type="term" value="P:peptide transport"/>
    <property type="evidence" value="ECO:0007669"/>
    <property type="project" value="InterPro"/>
</dbReference>
<dbReference type="Pfam" id="PF00005">
    <property type="entry name" value="ABC_tran"/>
    <property type="match status" value="1"/>
</dbReference>
<dbReference type="InterPro" id="IPR017871">
    <property type="entry name" value="ABC_transporter-like_CS"/>
</dbReference>
<dbReference type="GO" id="GO:0005524">
    <property type="term" value="F:ATP binding"/>
    <property type="evidence" value="ECO:0007669"/>
    <property type="project" value="UniProtKB-KW"/>
</dbReference>
<dbReference type="RefSeq" id="WP_245977531.1">
    <property type="nucleotide sequence ID" value="NZ_RAPO01000002.1"/>
</dbReference>
<dbReference type="InterPro" id="IPR003439">
    <property type="entry name" value="ABC_transporter-like_ATP-bd"/>
</dbReference>
<evidence type="ECO:0000256" key="2">
    <source>
        <dbReference type="ARBA" id="ARBA00022448"/>
    </source>
</evidence>
<feature type="region of interest" description="Disordered" evidence="5">
    <location>
        <begin position="293"/>
        <end position="325"/>
    </location>
</feature>
<dbReference type="SUPFAM" id="SSF52540">
    <property type="entry name" value="P-loop containing nucleoside triphosphate hydrolases"/>
    <property type="match status" value="1"/>
</dbReference>
<dbReference type="Pfam" id="PF08352">
    <property type="entry name" value="oligo_HPY"/>
    <property type="match status" value="1"/>
</dbReference>
<feature type="domain" description="ABC transporter" evidence="6">
    <location>
        <begin position="37"/>
        <end position="291"/>
    </location>
</feature>
<evidence type="ECO:0000313" key="8">
    <source>
        <dbReference type="Proteomes" id="UP000283805"/>
    </source>
</evidence>
<reference evidence="7 8" key="1">
    <citation type="submission" date="2018-09" db="EMBL/GenBank/DDBJ databases">
        <title>Genomic Encyclopedia of Archaeal and Bacterial Type Strains, Phase II (KMG-II): from individual species to whole genera.</title>
        <authorList>
            <person name="Goeker M."/>
        </authorList>
    </citation>
    <scope>NUCLEOTIDE SEQUENCE [LARGE SCALE GENOMIC DNA]</scope>
    <source>
        <strain evidence="7 8">DSM 13151</strain>
    </source>
</reference>
<name>A0A419WGY0_9EURY</name>
<keyword evidence="3" id="KW-0547">Nucleotide-binding</keyword>
<evidence type="ECO:0000256" key="1">
    <source>
        <dbReference type="ARBA" id="ARBA00005417"/>
    </source>
</evidence>
<comment type="similarity">
    <text evidence="1">Belongs to the ABC transporter superfamily.</text>
</comment>
<dbReference type="PROSITE" id="PS50893">
    <property type="entry name" value="ABC_TRANSPORTER_2"/>
    <property type="match status" value="1"/>
</dbReference>
<dbReference type="GO" id="GO:0055085">
    <property type="term" value="P:transmembrane transport"/>
    <property type="evidence" value="ECO:0007669"/>
    <property type="project" value="UniProtKB-ARBA"/>
</dbReference>
<dbReference type="CDD" id="cd03257">
    <property type="entry name" value="ABC_NikE_OppD_transporters"/>
    <property type="match status" value="1"/>
</dbReference>
<evidence type="ECO:0000313" key="7">
    <source>
        <dbReference type="EMBL" id="RKD94675.1"/>
    </source>
</evidence>
<feature type="region of interest" description="Disordered" evidence="5">
    <location>
        <begin position="441"/>
        <end position="475"/>
    </location>
</feature>
<dbReference type="SMART" id="SM00382">
    <property type="entry name" value="AAA"/>
    <property type="match status" value="1"/>
</dbReference>
<dbReference type="InterPro" id="IPR027417">
    <property type="entry name" value="P-loop_NTPase"/>
</dbReference>